<dbReference type="Proteomes" id="UP001203058">
    <property type="component" value="Unassembled WGS sequence"/>
</dbReference>
<comment type="caution">
    <text evidence="1">The sequence shown here is derived from an EMBL/GenBank/DDBJ whole genome shotgun (WGS) entry which is preliminary data.</text>
</comment>
<protein>
    <submittedName>
        <fullName evidence="1">Energy transducer TonB</fullName>
    </submittedName>
</protein>
<dbReference type="Gene3D" id="3.30.1150.10">
    <property type="match status" value="1"/>
</dbReference>
<dbReference type="EMBL" id="JAKZHW010000001">
    <property type="protein sequence ID" value="MCH8614522.1"/>
    <property type="molecule type" value="Genomic_DNA"/>
</dbReference>
<evidence type="ECO:0000313" key="1">
    <source>
        <dbReference type="EMBL" id="MCH8614522.1"/>
    </source>
</evidence>
<evidence type="ECO:0000313" key="2">
    <source>
        <dbReference type="Proteomes" id="UP001203058"/>
    </source>
</evidence>
<reference evidence="1 2" key="1">
    <citation type="submission" date="2022-03" db="EMBL/GenBank/DDBJ databases">
        <authorList>
            <person name="Jo J.-H."/>
            <person name="Im W.-T."/>
        </authorList>
    </citation>
    <scope>NUCLEOTIDE SEQUENCE [LARGE SCALE GENOMIC DNA]</scope>
    <source>
        <strain evidence="1 2">SM33</strain>
    </source>
</reference>
<name>A0ABS9VJH1_9SPHN</name>
<keyword evidence="2" id="KW-1185">Reference proteome</keyword>
<organism evidence="1 2">
    <name type="scientific">Sphingomonas telluris</name>
    <dbReference type="NCBI Taxonomy" id="2907998"/>
    <lineage>
        <taxon>Bacteria</taxon>
        <taxon>Pseudomonadati</taxon>
        <taxon>Pseudomonadota</taxon>
        <taxon>Alphaproteobacteria</taxon>
        <taxon>Sphingomonadales</taxon>
        <taxon>Sphingomonadaceae</taxon>
        <taxon>Sphingomonas</taxon>
    </lineage>
</organism>
<proteinExistence type="predicted"/>
<accession>A0ABS9VJH1</accession>
<gene>
    <name evidence="1" type="ORF">LZ016_00155</name>
</gene>
<dbReference type="RefSeq" id="WP_241444624.1">
    <property type="nucleotide sequence ID" value="NZ_JAKZHW010000001.1"/>
</dbReference>
<dbReference type="SUPFAM" id="SSF74653">
    <property type="entry name" value="TolA/TonB C-terminal domain"/>
    <property type="match status" value="1"/>
</dbReference>
<sequence length="263" mass="28444">MASAAPPPVLQPSGKWVVEYADNMCVLQRDYGTPENRVTLSFRPAPMTDWTSIFVFEAASQLPAERVPVNIGFSPGGAEVKGRLSSFNLSGASRRYNATGLSRADLDKATAAGVLSLDAGDNLRVAFSLPDFRKAVTVLDDCVADLLDQWGFSQAQQAAMAELPKPKYGINMNFPGTAARKEQTGANSARIRLDSRGKPSDCRIVEASQSKSLDWAICWGLLHTAFTPAKDKNGKPMESMFFTRTQWIIPKGCRAAGSGNYAC</sequence>